<sequence>MERPGAIDRRTLAHHIATDVDRAAPLFARILLVRAIWNLRHHRGDHSLWVAKDVASDCPEALTAAGGTARESARILVPGHDAEHDLSTAVAGADRLSSAVRREGDAYARYQLATDPDISIDKKRAGELGDEWQDQRGHVRDALRELPGDLGRGETGSLLLDRALDRVFKRGLYYQTRHYLFSGEPERVWRRRVAGVLQNAARVRGSAAPTGDLADSVRDGRRAFDGAAPDTWARQAAGRLEEVAIPVFTEREPLTAGKITAIRLAALCLACEVDGARTADPFRGIVTGITLLERAAVGQGHGGPP</sequence>
<name>A0A1I5XW30_9ACTN</name>
<evidence type="ECO:0000313" key="2">
    <source>
        <dbReference type="Proteomes" id="UP000183413"/>
    </source>
</evidence>
<accession>A0A1I5XW30</accession>
<proteinExistence type="predicted"/>
<keyword evidence="2" id="KW-1185">Reference proteome</keyword>
<gene>
    <name evidence="1" type="ORF">SAMN04489713_12877</name>
</gene>
<dbReference type="STRING" id="1993.SAMN04489713_12877"/>
<dbReference type="InParanoid" id="A0A1I5XW30"/>
<dbReference type="OrthoDB" id="3463453at2"/>
<dbReference type="RefSeq" id="WP_075024775.1">
    <property type="nucleotide sequence ID" value="NZ_FOVH01000028.1"/>
</dbReference>
<reference evidence="1 2" key="1">
    <citation type="submission" date="2016-10" db="EMBL/GenBank/DDBJ databases">
        <authorList>
            <person name="de Groot N.N."/>
        </authorList>
    </citation>
    <scope>NUCLEOTIDE SEQUENCE [LARGE SCALE GENOMIC DNA]</scope>
    <source>
        <strain evidence="1 2">DSM 43067</strain>
    </source>
</reference>
<organism evidence="1 2">
    <name type="scientific">Actinomadura madurae</name>
    <dbReference type="NCBI Taxonomy" id="1993"/>
    <lineage>
        <taxon>Bacteria</taxon>
        <taxon>Bacillati</taxon>
        <taxon>Actinomycetota</taxon>
        <taxon>Actinomycetes</taxon>
        <taxon>Streptosporangiales</taxon>
        <taxon>Thermomonosporaceae</taxon>
        <taxon>Actinomadura</taxon>
    </lineage>
</organism>
<dbReference type="Proteomes" id="UP000183413">
    <property type="component" value="Unassembled WGS sequence"/>
</dbReference>
<evidence type="ECO:0000313" key="1">
    <source>
        <dbReference type="EMBL" id="SFQ36070.1"/>
    </source>
</evidence>
<protein>
    <submittedName>
        <fullName evidence="1">Uncharacterized protein</fullName>
    </submittedName>
</protein>
<dbReference type="AlphaFoldDB" id="A0A1I5XW30"/>
<dbReference type="EMBL" id="FOVH01000028">
    <property type="protein sequence ID" value="SFQ36070.1"/>
    <property type="molecule type" value="Genomic_DNA"/>
</dbReference>